<feature type="binding site" evidence="7">
    <location>
        <position position="129"/>
    </location>
    <ligand>
        <name>Zn(2+)</name>
        <dbReference type="ChEBI" id="CHEBI:29105"/>
        <label>2</label>
    </ligand>
</feature>
<comment type="similarity">
    <text evidence="3 7">Belongs to the metallo-beta-lactamase superfamily. Glyoxalase II family.</text>
</comment>
<dbReference type="Pfam" id="PF00753">
    <property type="entry name" value="Lactamase_B"/>
    <property type="match status" value="2"/>
</dbReference>
<dbReference type="PANTHER" id="PTHR43705:SF1">
    <property type="entry name" value="HYDROXYACYLGLUTATHIONE HYDROLASE GLOB"/>
    <property type="match status" value="1"/>
</dbReference>
<evidence type="ECO:0000313" key="9">
    <source>
        <dbReference type="EMBL" id="QGG80295.1"/>
    </source>
</evidence>
<sequence>MIEIVRLPAFTDNYLWLIRRGSQAWAVDPGDAAVVASYLSQHDLDLAGILLTHRHADHTGGVADLVEAFPRARVLGSTIGLCGISTPVVDGQVIDIFDRRFEVMHLPGHLDDHVAYYSADPTPLLFCGDVLFMAGCGRNFEGPPGAFYKSLVRIAALPTRTMIYCAHEYTQSNLRFAQHLMPNNQAVNERLQRVNEARAQGEATVPGALEIELHTNPFLRLDDAEIMQSLSLTHSMSPATRFHAVRRAKDNF</sequence>
<keyword evidence="5 7" id="KW-0378">Hydrolase</keyword>
<gene>
    <name evidence="7 9" type="primary">gloB</name>
    <name evidence="9" type="ORF">GH975_06785</name>
</gene>
<feature type="binding site" evidence="7">
    <location>
        <position position="109"/>
    </location>
    <ligand>
        <name>Zn(2+)</name>
        <dbReference type="ChEBI" id="CHEBI:29105"/>
        <label>1</label>
    </ligand>
</feature>
<proteinExistence type="inferred from homology"/>
<evidence type="ECO:0000256" key="2">
    <source>
        <dbReference type="ARBA" id="ARBA00004963"/>
    </source>
</evidence>
<name>A0A5Q2QGZ6_9GAMM</name>
<dbReference type="AlphaFoldDB" id="A0A5Q2QGZ6"/>
<dbReference type="GO" id="GO:0019243">
    <property type="term" value="P:methylglyoxal catabolic process to D-lactate via S-lactoyl-glutathione"/>
    <property type="evidence" value="ECO:0007669"/>
    <property type="project" value="UniProtKB-UniRule"/>
</dbReference>
<dbReference type="HAMAP" id="MF_01374">
    <property type="entry name" value="Glyoxalase_2"/>
    <property type="match status" value="1"/>
</dbReference>
<keyword evidence="6 7" id="KW-0862">Zinc</keyword>
<feature type="domain" description="Metallo-beta-lactamase" evidence="8">
    <location>
        <begin position="12"/>
        <end position="167"/>
    </location>
</feature>
<dbReference type="GO" id="GO:0004416">
    <property type="term" value="F:hydroxyacylglutathione hydrolase activity"/>
    <property type="evidence" value="ECO:0007669"/>
    <property type="project" value="UniProtKB-UniRule"/>
</dbReference>
<comment type="catalytic activity">
    <reaction evidence="1 7">
        <text>an S-(2-hydroxyacyl)glutathione + H2O = a 2-hydroxy carboxylate + glutathione + H(+)</text>
        <dbReference type="Rhea" id="RHEA:21864"/>
        <dbReference type="ChEBI" id="CHEBI:15377"/>
        <dbReference type="ChEBI" id="CHEBI:15378"/>
        <dbReference type="ChEBI" id="CHEBI:57925"/>
        <dbReference type="ChEBI" id="CHEBI:58896"/>
        <dbReference type="ChEBI" id="CHEBI:71261"/>
        <dbReference type="EC" id="3.1.2.6"/>
    </reaction>
</comment>
<dbReference type="RefSeq" id="WP_153713799.1">
    <property type="nucleotide sequence ID" value="NZ_CP045871.1"/>
</dbReference>
<dbReference type="InterPro" id="IPR035680">
    <property type="entry name" value="Clx_II_MBL"/>
</dbReference>
<accession>A0A5Q2QGZ6</accession>
<dbReference type="NCBIfam" id="TIGR03413">
    <property type="entry name" value="GSH_gloB"/>
    <property type="match status" value="1"/>
</dbReference>
<reference evidence="9 10" key="1">
    <citation type="submission" date="2019-11" db="EMBL/GenBank/DDBJ databases">
        <authorList>
            <person name="Khan S.A."/>
            <person name="Jeon C.O."/>
            <person name="Chun B.H."/>
        </authorList>
    </citation>
    <scope>NUCLEOTIDE SEQUENCE [LARGE SCALE GENOMIC DNA]</scope>
    <source>
        <strain evidence="9 10">IMCC 1097</strain>
    </source>
</reference>
<organism evidence="9 10">
    <name type="scientific">Litorivicinus lipolyticus</name>
    <dbReference type="NCBI Taxonomy" id="418701"/>
    <lineage>
        <taxon>Bacteria</taxon>
        <taxon>Pseudomonadati</taxon>
        <taxon>Pseudomonadota</taxon>
        <taxon>Gammaproteobacteria</taxon>
        <taxon>Oceanospirillales</taxon>
        <taxon>Litorivicinaceae</taxon>
        <taxon>Litorivicinus</taxon>
    </lineage>
</organism>
<comment type="pathway">
    <text evidence="2 7">Secondary metabolite metabolism; methylglyoxal degradation; (R)-lactate from methylglyoxal: step 2/2.</text>
</comment>
<keyword evidence="10" id="KW-1185">Reference proteome</keyword>
<dbReference type="KEGG" id="llp:GH975_06785"/>
<dbReference type="CDD" id="cd07723">
    <property type="entry name" value="hydroxyacylglutathione_hydrolase_MBL-fold"/>
    <property type="match status" value="1"/>
</dbReference>
<comment type="subunit">
    <text evidence="7">Monomer.</text>
</comment>
<dbReference type="EMBL" id="CP045871">
    <property type="protein sequence ID" value="QGG80295.1"/>
    <property type="molecule type" value="Genomic_DNA"/>
</dbReference>
<feature type="binding site" evidence="7">
    <location>
        <position position="57"/>
    </location>
    <ligand>
        <name>Zn(2+)</name>
        <dbReference type="ChEBI" id="CHEBI:29105"/>
        <label>2</label>
    </ligand>
</feature>
<evidence type="ECO:0000256" key="3">
    <source>
        <dbReference type="ARBA" id="ARBA00006759"/>
    </source>
</evidence>
<dbReference type="GO" id="GO:0046872">
    <property type="term" value="F:metal ion binding"/>
    <property type="evidence" value="ECO:0007669"/>
    <property type="project" value="UniProtKB-KW"/>
</dbReference>
<feature type="binding site" evidence="7">
    <location>
        <position position="53"/>
    </location>
    <ligand>
        <name>Zn(2+)</name>
        <dbReference type="ChEBI" id="CHEBI:29105"/>
        <label>1</label>
    </ligand>
</feature>
<evidence type="ECO:0000256" key="1">
    <source>
        <dbReference type="ARBA" id="ARBA00001623"/>
    </source>
</evidence>
<feature type="binding site" evidence="7">
    <location>
        <position position="129"/>
    </location>
    <ligand>
        <name>Zn(2+)</name>
        <dbReference type="ChEBI" id="CHEBI:29105"/>
        <label>1</label>
    </ligand>
</feature>
<dbReference type="PIRSF" id="PIRSF005457">
    <property type="entry name" value="Glx"/>
    <property type="match status" value="1"/>
</dbReference>
<dbReference type="Gene3D" id="3.60.15.10">
    <property type="entry name" value="Ribonuclease Z/Hydroxyacylglutathione hydrolase-like"/>
    <property type="match status" value="1"/>
</dbReference>
<dbReference type="SMART" id="SM00849">
    <property type="entry name" value="Lactamase_B"/>
    <property type="match status" value="1"/>
</dbReference>
<dbReference type="EC" id="3.1.2.6" evidence="7"/>
<dbReference type="InterPro" id="IPR036866">
    <property type="entry name" value="RibonucZ/Hydroxyglut_hydro"/>
</dbReference>
<comment type="cofactor">
    <cofactor evidence="7">
        <name>Zn(2+)</name>
        <dbReference type="ChEBI" id="CHEBI:29105"/>
    </cofactor>
    <text evidence="7">Binds 2 Zn(2+) ions per subunit.</text>
</comment>
<evidence type="ECO:0000256" key="5">
    <source>
        <dbReference type="ARBA" id="ARBA00022801"/>
    </source>
</evidence>
<evidence type="ECO:0000256" key="6">
    <source>
        <dbReference type="ARBA" id="ARBA00022833"/>
    </source>
</evidence>
<protein>
    <recommendedName>
        <fullName evidence="7">Hydroxyacylglutathione hydrolase</fullName>
        <ecNumber evidence="7">3.1.2.6</ecNumber>
    </recommendedName>
    <alternativeName>
        <fullName evidence="7">Glyoxalase II</fullName>
        <shortName evidence="7">Glx II</shortName>
    </alternativeName>
</protein>
<dbReference type="Pfam" id="PF16123">
    <property type="entry name" value="HAGH_C"/>
    <property type="match status" value="1"/>
</dbReference>
<dbReference type="InterPro" id="IPR050110">
    <property type="entry name" value="Glyoxalase_II_hydrolase"/>
</dbReference>
<evidence type="ECO:0000256" key="4">
    <source>
        <dbReference type="ARBA" id="ARBA00022723"/>
    </source>
</evidence>
<dbReference type="PANTHER" id="PTHR43705">
    <property type="entry name" value="HYDROXYACYLGLUTATHIONE HYDROLASE"/>
    <property type="match status" value="1"/>
</dbReference>
<dbReference type="InterPro" id="IPR032282">
    <property type="entry name" value="HAGH_C"/>
</dbReference>
<dbReference type="Proteomes" id="UP000388235">
    <property type="component" value="Chromosome"/>
</dbReference>
<keyword evidence="4 7" id="KW-0479">Metal-binding</keyword>
<evidence type="ECO:0000259" key="8">
    <source>
        <dbReference type="SMART" id="SM00849"/>
    </source>
</evidence>
<dbReference type="InterPro" id="IPR001279">
    <property type="entry name" value="Metallo-B-lactamas"/>
</dbReference>
<evidence type="ECO:0000256" key="7">
    <source>
        <dbReference type="HAMAP-Rule" id="MF_01374"/>
    </source>
</evidence>
<dbReference type="UniPathway" id="UPA00619">
    <property type="reaction ID" value="UER00676"/>
</dbReference>
<feature type="binding site" evidence="7">
    <location>
        <position position="167"/>
    </location>
    <ligand>
        <name>Zn(2+)</name>
        <dbReference type="ChEBI" id="CHEBI:29105"/>
        <label>2</label>
    </ligand>
</feature>
<dbReference type="InterPro" id="IPR017782">
    <property type="entry name" value="Hydroxyacylglutathione_Hdrlase"/>
</dbReference>
<feature type="binding site" evidence="7">
    <location>
        <position position="58"/>
    </location>
    <ligand>
        <name>Zn(2+)</name>
        <dbReference type="ChEBI" id="CHEBI:29105"/>
        <label>2</label>
    </ligand>
</feature>
<dbReference type="SUPFAM" id="SSF56281">
    <property type="entry name" value="Metallo-hydrolase/oxidoreductase"/>
    <property type="match status" value="1"/>
</dbReference>
<dbReference type="OrthoDB" id="9802248at2"/>
<comment type="function">
    <text evidence="7">Thiolesterase that catalyzes the hydrolysis of S-D-lactoyl-glutathione to form glutathione and D-lactic acid.</text>
</comment>
<feature type="binding site" evidence="7">
    <location>
        <position position="55"/>
    </location>
    <ligand>
        <name>Zn(2+)</name>
        <dbReference type="ChEBI" id="CHEBI:29105"/>
        <label>1</label>
    </ligand>
</feature>
<evidence type="ECO:0000313" key="10">
    <source>
        <dbReference type="Proteomes" id="UP000388235"/>
    </source>
</evidence>